<dbReference type="Proteomes" id="UP000649617">
    <property type="component" value="Unassembled WGS sequence"/>
</dbReference>
<accession>A0A812MZ03</accession>
<organism evidence="1 2">
    <name type="scientific">Symbiodinium pilosum</name>
    <name type="common">Dinoflagellate</name>
    <dbReference type="NCBI Taxonomy" id="2952"/>
    <lineage>
        <taxon>Eukaryota</taxon>
        <taxon>Sar</taxon>
        <taxon>Alveolata</taxon>
        <taxon>Dinophyceae</taxon>
        <taxon>Suessiales</taxon>
        <taxon>Symbiodiniaceae</taxon>
        <taxon>Symbiodinium</taxon>
    </lineage>
</organism>
<reference evidence="1" key="1">
    <citation type="submission" date="2021-02" db="EMBL/GenBank/DDBJ databases">
        <authorList>
            <person name="Dougan E. K."/>
            <person name="Rhodes N."/>
            <person name="Thang M."/>
            <person name="Chan C."/>
        </authorList>
    </citation>
    <scope>NUCLEOTIDE SEQUENCE</scope>
</reference>
<evidence type="ECO:0000313" key="2">
    <source>
        <dbReference type="Proteomes" id="UP000649617"/>
    </source>
</evidence>
<gene>
    <name evidence="1" type="primary">Srsf3</name>
    <name evidence="1" type="ORF">SPIL2461_LOCUS6015</name>
</gene>
<proteinExistence type="predicted"/>
<name>A0A812MZ03_SYMPI</name>
<sequence>MVQNYRSRKALNEIAYGSGPRFSGNAPQKNMMGAPAKVPGVDFAVPSELDPSNANVMHMVKPRSSEVAILMAEHARWAQREALKALYLASADSNQAFEAARRANVAAMEALRQPSASFPTYAERPLPGEPWLSAARWPTDPPDPLRTMPRGSSPPGVHLERLAEWFWPQLATAKLAEHGLELQQQGWGRQHCDQDDFLCLRFRLHPRPPAAQPVPRLHTEPWG</sequence>
<dbReference type="AlphaFoldDB" id="A0A812MZ03"/>
<dbReference type="OrthoDB" id="439808at2759"/>
<comment type="caution">
    <text evidence="1">The sequence shown here is derived from an EMBL/GenBank/DDBJ whole genome shotgun (WGS) entry which is preliminary data.</text>
</comment>
<keyword evidence="2" id="KW-1185">Reference proteome</keyword>
<evidence type="ECO:0000313" key="1">
    <source>
        <dbReference type="EMBL" id="CAE7272412.1"/>
    </source>
</evidence>
<protein>
    <submittedName>
        <fullName evidence="1">Srsf3 protein</fullName>
    </submittedName>
</protein>
<dbReference type="EMBL" id="CAJNIZ010008824">
    <property type="protein sequence ID" value="CAE7272412.1"/>
    <property type="molecule type" value="Genomic_DNA"/>
</dbReference>